<comment type="caution">
    <text evidence="3">The sequence shown here is derived from an EMBL/GenBank/DDBJ whole genome shotgun (WGS) entry which is preliminary data.</text>
</comment>
<protein>
    <submittedName>
        <fullName evidence="3">Helix-turn-helix transcriptional regulator</fullName>
    </submittedName>
</protein>
<dbReference type="SUPFAM" id="SSF47413">
    <property type="entry name" value="lambda repressor-like DNA-binding domains"/>
    <property type="match status" value="1"/>
</dbReference>
<dbReference type="Pfam" id="PF01381">
    <property type="entry name" value="HTH_3"/>
    <property type="match status" value="1"/>
</dbReference>
<feature type="domain" description="HTH cro/C1-type" evidence="2">
    <location>
        <begin position="17"/>
        <end position="72"/>
    </location>
</feature>
<sequence length="104" mass="11447">MTKEVTSATGASSRTKIAELREALGMTQQELAVFVGVSNNTIQNWEAGKSGVDQIKKFLRLCAILDCELSDLIDDSEVNESKGFSLTQLRALRKQWLEADDDPA</sequence>
<reference evidence="3" key="2">
    <citation type="journal article" date="2021" name="Mar. Drugs">
        <title>Genome Reduction and Secondary Metabolism of the Marine Sponge-Associated Cyanobacterium Leptothoe.</title>
        <authorList>
            <person name="Konstantinou D."/>
            <person name="Popin R.V."/>
            <person name="Fewer D.P."/>
            <person name="Sivonen K."/>
            <person name="Gkelis S."/>
        </authorList>
    </citation>
    <scope>NUCLEOTIDE SEQUENCE</scope>
    <source>
        <strain evidence="3">TAU-MAC 1115</strain>
    </source>
</reference>
<dbReference type="Gene3D" id="1.10.260.40">
    <property type="entry name" value="lambda repressor-like DNA-binding domains"/>
    <property type="match status" value="1"/>
</dbReference>
<evidence type="ECO:0000313" key="4">
    <source>
        <dbReference type="Proteomes" id="UP000717364"/>
    </source>
</evidence>
<proteinExistence type="predicted"/>
<dbReference type="InterPro" id="IPR010982">
    <property type="entry name" value="Lambda_DNA-bd_dom_sf"/>
</dbReference>
<dbReference type="InterPro" id="IPR001387">
    <property type="entry name" value="Cro/C1-type_HTH"/>
</dbReference>
<evidence type="ECO:0000313" key="3">
    <source>
        <dbReference type="EMBL" id="MBT9314707.1"/>
    </source>
</evidence>
<dbReference type="PANTHER" id="PTHR46558">
    <property type="entry name" value="TRACRIPTIONAL REGULATORY PROTEIN-RELATED-RELATED"/>
    <property type="match status" value="1"/>
</dbReference>
<organism evidence="3 4">
    <name type="scientific">Leptothoe spongobia TAU-MAC 1115</name>
    <dbReference type="NCBI Taxonomy" id="1967444"/>
    <lineage>
        <taxon>Bacteria</taxon>
        <taxon>Bacillati</taxon>
        <taxon>Cyanobacteriota</taxon>
        <taxon>Cyanophyceae</taxon>
        <taxon>Nodosilineales</taxon>
        <taxon>Cymatolegaceae</taxon>
        <taxon>Leptothoe</taxon>
        <taxon>Leptothoe spongobia</taxon>
    </lineage>
</organism>
<evidence type="ECO:0000256" key="1">
    <source>
        <dbReference type="ARBA" id="ARBA00023125"/>
    </source>
</evidence>
<dbReference type="AlphaFoldDB" id="A0A947DCU5"/>
<gene>
    <name evidence="3" type="ORF">IXB50_04645</name>
</gene>
<keyword evidence="1" id="KW-0238">DNA-binding</keyword>
<dbReference type="RefSeq" id="WP_215607781.1">
    <property type="nucleotide sequence ID" value="NZ_JADOES010000006.1"/>
</dbReference>
<dbReference type="GO" id="GO:0003677">
    <property type="term" value="F:DNA binding"/>
    <property type="evidence" value="ECO:0007669"/>
    <property type="project" value="UniProtKB-KW"/>
</dbReference>
<dbReference type="PANTHER" id="PTHR46558:SF13">
    <property type="entry name" value="HTH-TYPE TRANSCRIPTIONAL REGULATOR IMMR"/>
    <property type="match status" value="1"/>
</dbReference>
<dbReference type="CDD" id="cd00093">
    <property type="entry name" value="HTH_XRE"/>
    <property type="match status" value="1"/>
</dbReference>
<keyword evidence="4" id="KW-1185">Reference proteome</keyword>
<dbReference type="EMBL" id="JADOES010000006">
    <property type="protein sequence ID" value="MBT9314707.1"/>
    <property type="molecule type" value="Genomic_DNA"/>
</dbReference>
<dbReference type="PROSITE" id="PS50943">
    <property type="entry name" value="HTH_CROC1"/>
    <property type="match status" value="1"/>
</dbReference>
<accession>A0A947DCU5</accession>
<evidence type="ECO:0000259" key="2">
    <source>
        <dbReference type="PROSITE" id="PS50943"/>
    </source>
</evidence>
<name>A0A947DCU5_9CYAN</name>
<dbReference type="SMART" id="SM00530">
    <property type="entry name" value="HTH_XRE"/>
    <property type="match status" value="1"/>
</dbReference>
<reference evidence="3" key="1">
    <citation type="submission" date="2020-11" db="EMBL/GenBank/DDBJ databases">
        <authorList>
            <person name="Konstantinou D."/>
            <person name="Gkelis S."/>
            <person name="Popin R."/>
            <person name="Fewer D."/>
            <person name="Sivonen K."/>
        </authorList>
    </citation>
    <scope>NUCLEOTIDE SEQUENCE</scope>
    <source>
        <strain evidence="3">TAU-MAC 1115</strain>
    </source>
</reference>
<dbReference type="Proteomes" id="UP000717364">
    <property type="component" value="Unassembled WGS sequence"/>
</dbReference>